<dbReference type="AlphaFoldDB" id="A0A9N7U2Y7"/>
<proteinExistence type="predicted"/>
<dbReference type="EMBL" id="CADEAL010000664">
    <property type="protein sequence ID" value="CAB1423535.1"/>
    <property type="molecule type" value="Genomic_DNA"/>
</dbReference>
<feature type="region of interest" description="Disordered" evidence="1">
    <location>
        <begin position="1"/>
        <end position="28"/>
    </location>
</feature>
<sequence>MNLKSTDSDKSLQRPPPETGVKKQAGGIVGSTLQAPHSNYSKWACSRTDLCGCQQPRNAPVLLRTPFYLHCVDTENKTWSSFEDKLPKGWCHAAR</sequence>
<reference evidence="2" key="1">
    <citation type="submission" date="2020-03" db="EMBL/GenBank/DDBJ databases">
        <authorList>
            <person name="Weist P."/>
        </authorList>
    </citation>
    <scope>NUCLEOTIDE SEQUENCE</scope>
</reference>
<dbReference type="Proteomes" id="UP001153269">
    <property type="component" value="Unassembled WGS sequence"/>
</dbReference>
<evidence type="ECO:0000256" key="1">
    <source>
        <dbReference type="SAM" id="MobiDB-lite"/>
    </source>
</evidence>
<keyword evidence="3" id="KW-1185">Reference proteome</keyword>
<comment type="caution">
    <text evidence="2">The sequence shown here is derived from an EMBL/GenBank/DDBJ whole genome shotgun (WGS) entry which is preliminary data.</text>
</comment>
<gene>
    <name evidence="2" type="ORF">PLEPLA_LOCUS11455</name>
</gene>
<name>A0A9N7U2Y7_PLEPL</name>
<evidence type="ECO:0000313" key="3">
    <source>
        <dbReference type="Proteomes" id="UP001153269"/>
    </source>
</evidence>
<feature type="compositionally biased region" description="Basic and acidic residues" evidence="1">
    <location>
        <begin position="1"/>
        <end position="12"/>
    </location>
</feature>
<protein>
    <submittedName>
        <fullName evidence="2">Uncharacterized protein</fullName>
    </submittedName>
</protein>
<accession>A0A9N7U2Y7</accession>
<evidence type="ECO:0000313" key="2">
    <source>
        <dbReference type="EMBL" id="CAB1423535.1"/>
    </source>
</evidence>
<organism evidence="2 3">
    <name type="scientific">Pleuronectes platessa</name>
    <name type="common">European plaice</name>
    <dbReference type="NCBI Taxonomy" id="8262"/>
    <lineage>
        <taxon>Eukaryota</taxon>
        <taxon>Metazoa</taxon>
        <taxon>Chordata</taxon>
        <taxon>Craniata</taxon>
        <taxon>Vertebrata</taxon>
        <taxon>Euteleostomi</taxon>
        <taxon>Actinopterygii</taxon>
        <taxon>Neopterygii</taxon>
        <taxon>Teleostei</taxon>
        <taxon>Neoteleostei</taxon>
        <taxon>Acanthomorphata</taxon>
        <taxon>Carangaria</taxon>
        <taxon>Pleuronectiformes</taxon>
        <taxon>Pleuronectoidei</taxon>
        <taxon>Pleuronectidae</taxon>
        <taxon>Pleuronectes</taxon>
    </lineage>
</organism>